<organism evidence="2 3">
    <name type="scientific">Shewanella submarina</name>
    <dbReference type="NCBI Taxonomy" id="2016376"/>
    <lineage>
        <taxon>Bacteria</taxon>
        <taxon>Pseudomonadati</taxon>
        <taxon>Pseudomonadota</taxon>
        <taxon>Gammaproteobacteria</taxon>
        <taxon>Alteromonadales</taxon>
        <taxon>Shewanellaceae</taxon>
        <taxon>Shewanella</taxon>
    </lineage>
</organism>
<proteinExistence type="predicted"/>
<evidence type="ECO:0000313" key="2">
    <source>
        <dbReference type="EMBL" id="MFC3136960.1"/>
    </source>
</evidence>
<name>A0ABV7GAA1_9GAMM</name>
<dbReference type="Proteomes" id="UP001595621">
    <property type="component" value="Unassembled WGS sequence"/>
</dbReference>
<keyword evidence="1" id="KW-0812">Transmembrane</keyword>
<keyword evidence="1" id="KW-0472">Membrane</keyword>
<accession>A0ABV7GAA1</accession>
<dbReference type="EMBL" id="JBHRTD010000001">
    <property type="protein sequence ID" value="MFC3136960.1"/>
    <property type="molecule type" value="Genomic_DNA"/>
</dbReference>
<dbReference type="RefSeq" id="WP_248937278.1">
    <property type="nucleotide sequence ID" value="NZ_JAKILF010000008.1"/>
</dbReference>
<comment type="caution">
    <text evidence="2">The sequence shown here is derived from an EMBL/GenBank/DDBJ whole genome shotgun (WGS) entry which is preliminary data.</text>
</comment>
<evidence type="ECO:0008006" key="4">
    <source>
        <dbReference type="Google" id="ProtNLM"/>
    </source>
</evidence>
<feature type="transmembrane region" description="Helical" evidence="1">
    <location>
        <begin position="12"/>
        <end position="31"/>
    </location>
</feature>
<sequence length="290" mass="32329">MTALTDYRASGWLIVSFLLLFSAVSMTLGMLQGEAPDLSGRSLLSLSAQCEIPGAVNRDMFVVHIPEEALAAPLLEKLCQNPVIVRQFGTVEVVWGYKVSDALEFLGKGLADLVMTNENIMQALMGEPTHNYHAILQYPSYSAFLLSNKEKPLLEKSYYIGKTLGLLSSPTSRSGHILPKRLFNTLGLDVDELDIRYASSHAELRNLLAAGEVDIISTYWQEADEKAFSRNYITPIRENISGARWYLKLAQRNTDLVCAVQDDLISLSRTMNGYFRDVTPVWQCESPEGQ</sequence>
<protein>
    <recommendedName>
        <fullName evidence="4">Solute-binding protein family 3/N-terminal domain-containing protein</fullName>
    </recommendedName>
</protein>
<gene>
    <name evidence="2" type="ORF">ACFOE0_01985</name>
</gene>
<keyword evidence="3" id="KW-1185">Reference proteome</keyword>
<evidence type="ECO:0000313" key="3">
    <source>
        <dbReference type="Proteomes" id="UP001595621"/>
    </source>
</evidence>
<dbReference type="SUPFAM" id="SSF53850">
    <property type="entry name" value="Periplasmic binding protein-like II"/>
    <property type="match status" value="1"/>
</dbReference>
<keyword evidence="1" id="KW-1133">Transmembrane helix</keyword>
<reference evidence="3" key="1">
    <citation type="journal article" date="2019" name="Int. J. Syst. Evol. Microbiol.">
        <title>The Global Catalogue of Microorganisms (GCM) 10K type strain sequencing project: providing services to taxonomists for standard genome sequencing and annotation.</title>
        <authorList>
            <consortium name="The Broad Institute Genomics Platform"/>
            <consortium name="The Broad Institute Genome Sequencing Center for Infectious Disease"/>
            <person name="Wu L."/>
            <person name="Ma J."/>
        </authorList>
    </citation>
    <scope>NUCLEOTIDE SEQUENCE [LARGE SCALE GENOMIC DNA]</scope>
    <source>
        <strain evidence="3">KCTC 52277</strain>
    </source>
</reference>
<evidence type="ECO:0000256" key="1">
    <source>
        <dbReference type="SAM" id="Phobius"/>
    </source>
</evidence>